<gene>
    <name evidence="2" type="ORF">GTW23_08640</name>
</gene>
<dbReference type="EMBL" id="JAAAML010000001">
    <property type="protein sequence ID" value="MCO6408237.1"/>
    <property type="molecule type" value="Genomic_DNA"/>
</dbReference>
<dbReference type="CDD" id="cd16831">
    <property type="entry name" value="HemS-like_C"/>
    <property type="match status" value="1"/>
</dbReference>
<dbReference type="RefSeq" id="WP_252915410.1">
    <property type="nucleotide sequence ID" value="NZ_JAAAML010000001.1"/>
</dbReference>
<dbReference type="InterPro" id="IPR007845">
    <property type="entry name" value="HemS/ChuX_dom"/>
</dbReference>
<keyword evidence="3" id="KW-1185">Reference proteome</keyword>
<sequence length="357" mass="40522">MNTNSLPDAAAIKEARRNNLKMRERDLATQLGISEAQFLEAFVGDHVDRIEPDLDVFFPMLNQAGEVMALSRNDNAVHEKTGVYEKFSAGKHASMVLGQDIDLRIFPKHWQHAYHVAKPLDDGSVQRSFQFFDAHGDAVHKVFAREATDLEKWNLMRERLHREDAGPVFKVATPAKAFEAPAEKAVAVLRESWAGMEDTHQFQTMLRKARISRHDAIRLIGEDFAERLTGDAVNILFDRLSEEQVPIMAFVRNPGILQIHSGPVRNIKQVGPWLNVLDSGFHLHLRSDRFAAIWVVRKPTKNGDIFSIEVFDEHDEQIILINGDRRGGDVSERVSRWDAMIHALPRISEMEGLEVAQ</sequence>
<dbReference type="CDD" id="cd16830">
    <property type="entry name" value="HemS-like_N"/>
    <property type="match status" value="1"/>
</dbReference>
<dbReference type="SUPFAM" id="SSF144064">
    <property type="entry name" value="Heme iron utilization protein-like"/>
    <property type="match status" value="1"/>
</dbReference>
<organism evidence="2 3">
    <name type="scientific">Hoeflea alexandrii</name>
    <dbReference type="NCBI Taxonomy" id="288436"/>
    <lineage>
        <taxon>Bacteria</taxon>
        <taxon>Pseudomonadati</taxon>
        <taxon>Pseudomonadota</taxon>
        <taxon>Alphaproteobacteria</taxon>
        <taxon>Hyphomicrobiales</taxon>
        <taxon>Rhizobiaceae</taxon>
        <taxon>Hoeflea</taxon>
    </lineage>
</organism>
<reference evidence="2 3" key="1">
    <citation type="submission" date="2020-01" db="EMBL/GenBank/DDBJ databases">
        <title>Genomes of bacteria type strains.</title>
        <authorList>
            <person name="Chen J."/>
            <person name="Zhu S."/>
            <person name="Yang J."/>
        </authorList>
    </citation>
    <scope>NUCLEOTIDE SEQUENCE [LARGE SCALE GENOMIC DNA]</scope>
    <source>
        <strain evidence="2 3">DSM 16655</strain>
    </source>
</reference>
<name>A0ABT1CPV0_9HYPH</name>
<dbReference type="Pfam" id="PF05171">
    <property type="entry name" value="HemS"/>
    <property type="match status" value="2"/>
</dbReference>
<accession>A0ABT1CPV0</accession>
<dbReference type="Gene3D" id="3.40.1570.10">
    <property type="entry name" value="HemS/ChuS/ChuX like domains"/>
    <property type="match status" value="2"/>
</dbReference>
<evidence type="ECO:0000313" key="3">
    <source>
        <dbReference type="Proteomes" id="UP001320715"/>
    </source>
</evidence>
<feature type="domain" description="Haemin-degrading HemS/ChuX" evidence="1">
    <location>
        <begin position="211"/>
        <end position="344"/>
    </location>
</feature>
<dbReference type="Proteomes" id="UP001320715">
    <property type="component" value="Unassembled WGS sequence"/>
</dbReference>
<evidence type="ECO:0000313" key="2">
    <source>
        <dbReference type="EMBL" id="MCO6408237.1"/>
    </source>
</evidence>
<protein>
    <submittedName>
        <fullName evidence="2">Hemin-degrading factor</fullName>
    </submittedName>
</protein>
<dbReference type="InterPro" id="IPR053733">
    <property type="entry name" value="Heme_Transport_Util_sf"/>
</dbReference>
<feature type="domain" description="Haemin-degrading HemS/ChuX" evidence="1">
    <location>
        <begin position="32"/>
        <end position="159"/>
    </location>
</feature>
<proteinExistence type="predicted"/>
<evidence type="ECO:0000259" key="1">
    <source>
        <dbReference type="Pfam" id="PF05171"/>
    </source>
</evidence>
<comment type="caution">
    <text evidence="2">The sequence shown here is derived from an EMBL/GenBank/DDBJ whole genome shotgun (WGS) entry which is preliminary data.</text>
</comment>